<reference evidence="3 4" key="1">
    <citation type="journal article" date="2014" name="Int. J. Syst. Evol. Microbiol.">
        <title>Solimonas terrae sp. nov., isolated from soil.</title>
        <authorList>
            <person name="Kim S.J."/>
            <person name="Moon J.Y."/>
            <person name="Weon H.Y."/>
            <person name="Ahn J.H."/>
            <person name="Chen W.M."/>
            <person name="Kwon S.W."/>
        </authorList>
    </citation>
    <scope>NUCLEOTIDE SEQUENCE [LARGE SCALE GENOMIC DNA]</scope>
    <source>
        <strain evidence="3 4">KIS83-12</strain>
    </source>
</reference>
<organism evidence="3 4">
    <name type="scientific">Solimonas terrae</name>
    <dbReference type="NCBI Taxonomy" id="1396819"/>
    <lineage>
        <taxon>Bacteria</taxon>
        <taxon>Pseudomonadati</taxon>
        <taxon>Pseudomonadota</taxon>
        <taxon>Gammaproteobacteria</taxon>
        <taxon>Nevskiales</taxon>
        <taxon>Nevskiaceae</taxon>
        <taxon>Solimonas</taxon>
    </lineage>
</organism>
<dbReference type="InterPro" id="IPR019223">
    <property type="entry name" value="DUF2147"/>
</dbReference>
<dbReference type="Proteomes" id="UP000472676">
    <property type="component" value="Unassembled WGS sequence"/>
</dbReference>
<feature type="signal peptide" evidence="1">
    <location>
        <begin position="1"/>
        <end position="25"/>
    </location>
</feature>
<dbReference type="EMBL" id="JAAMOW010000009">
    <property type="protein sequence ID" value="NGY06395.1"/>
    <property type="molecule type" value="Genomic_DNA"/>
</dbReference>
<protein>
    <submittedName>
        <fullName evidence="3">DUF2147 domain-containing protein</fullName>
    </submittedName>
</protein>
<feature type="domain" description="DUF2147" evidence="2">
    <location>
        <begin position="32"/>
        <end position="148"/>
    </location>
</feature>
<gene>
    <name evidence="3" type="ORF">G7Y85_16605</name>
</gene>
<name>A0A6M2BVW0_9GAMM</name>
<evidence type="ECO:0000256" key="1">
    <source>
        <dbReference type="SAM" id="SignalP"/>
    </source>
</evidence>
<dbReference type="AlphaFoldDB" id="A0A6M2BVW0"/>
<comment type="caution">
    <text evidence="3">The sequence shown here is derived from an EMBL/GenBank/DDBJ whole genome shotgun (WGS) entry which is preliminary data.</text>
</comment>
<keyword evidence="4" id="KW-1185">Reference proteome</keyword>
<keyword evidence="1" id="KW-0732">Signal</keyword>
<evidence type="ECO:0000313" key="4">
    <source>
        <dbReference type="Proteomes" id="UP000472676"/>
    </source>
</evidence>
<dbReference type="Gene3D" id="2.40.128.520">
    <property type="match status" value="1"/>
</dbReference>
<accession>A0A6M2BVW0</accession>
<dbReference type="RefSeq" id="WP_166259908.1">
    <property type="nucleotide sequence ID" value="NZ_JAAMOW010000009.1"/>
</dbReference>
<dbReference type="PANTHER" id="PTHR36919">
    <property type="entry name" value="BLR1215 PROTEIN"/>
    <property type="match status" value="1"/>
</dbReference>
<evidence type="ECO:0000259" key="2">
    <source>
        <dbReference type="Pfam" id="PF09917"/>
    </source>
</evidence>
<proteinExistence type="predicted"/>
<sequence>MKTLKRPLFVTALLLTTSLAPVAWAAPDTPVGTWKTIDDATGKAKSLITITEQDGKLQGTVVKLINPSKPNPVCEKCEGQRKNQPILGMQVLWDVRKDGDQWDGGQVLDPEKGKIYGVKLTMADNGRKLDVRGFIGFSLLGRTQTWLREPDADAATPPTAP</sequence>
<dbReference type="Pfam" id="PF09917">
    <property type="entry name" value="DUF2147"/>
    <property type="match status" value="1"/>
</dbReference>
<evidence type="ECO:0000313" key="3">
    <source>
        <dbReference type="EMBL" id="NGY06395.1"/>
    </source>
</evidence>
<dbReference type="PANTHER" id="PTHR36919:SF3">
    <property type="entry name" value="BLL5882 PROTEIN"/>
    <property type="match status" value="1"/>
</dbReference>
<feature type="chain" id="PRO_5026688833" evidence="1">
    <location>
        <begin position="26"/>
        <end position="161"/>
    </location>
</feature>